<evidence type="ECO:0000259" key="7">
    <source>
        <dbReference type="PROSITE" id="PS51007"/>
    </source>
</evidence>
<feature type="domain" description="Cytochrome c" evidence="7">
    <location>
        <begin position="35"/>
        <end position="126"/>
    </location>
</feature>
<keyword evidence="9" id="KW-1185">Reference proteome</keyword>
<dbReference type="InterPro" id="IPR036909">
    <property type="entry name" value="Cyt_c-like_dom_sf"/>
</dbReference>
<dbReference type="PROSITE" id="PS51007">
    <property type="entry name" value="CYTC"/>
    <property type="match status" value="1"/>
</dbReference>
<gene>
    <name evidence="8" type="ORF">Q31a_32500</name>
</gene>
<evidence type="ECO:0000256" key="2">
    <source>
        <dbReference type="ARBA" id="ARBA00022723"/>
    </source>
</evidence>
<keyword evidence="3 5" id="KW-0408">Iron</keyword>
<dbReference type="GO" id="GO:0020037">
    <property type="term" value="F:heme binding"/>
    <property type="evidence" value="ECO:0007669"/>
    <property type="project" value="InterPro"/>
</dbReference>
<sequence length="1713" mass="188300">MTVHLWLKLLMATFCVVGFSIGRVSQAAESGAKISYQRQIEPIFRNHCQGCHQPAKSLGGFEMTQFEHLLGVGESGEQAIVPGAPDQSHLLRQITPVDGEADMPKDQAPLNAADIELIAQWIAEGAVSDQPDQGPKYTADSPPEYTRAPLISALAYSKDGQWIAVSGFQEVLLLNADTLAIQQRLIGLSERIESLDFSPDSTKLAVTGGIPGELGEVQLWEVASGELLLSHQVGYDTVYGGAFSPDGSLIAFGCTDNTVRAIDAQTGMQRLHQGAHDDWISACEFTPDGKHLLSAGRDMTVKLTEVETERFVDNITSITPGALRGGIYSLSMHPERTEVFVGGADGIPKVYRVFRETERRIGDDANLIRQYPAMQGRIFSAEISPNGKYLAAVSTLDGTSWLHVYPYDFDGELPEDVKEAMSQRVTQRTPEQKKLIDEYTNQISTPVFELELAGESLYRIAFSPSGDRIVLGGNGGQLHVLAVPSGERLWDTCPFPLNAEHADSVSSSSHLAATTGLPPEPSSLPKETEERAGLPDDAIVELLVSPTQIELASVRDSVQLVVTAIYESGQRCDVTRLATLTSPHAAVTLSPLGVVRLEPTAKMPCPSEPLPLTIQWGSQSIQVPFDATAVTELAATDFIRDVNPLISRLGCNSGTCHGGQKGKNGFKLSLRGYDPLEDLRALSDDLVSRRLNTAEPDASLMLLKPLGKVPHEGGVLYTEDSVYYSTFRDWIAQGASLNRDSAKVAKIELYPNNPVIEREGSWQQFRVVAHYPDGTTRDVTQEAFIESGNSEVCKSFQGGRVQGIRRGEAPILARYEGTYAAATVTVMGDRSGFEWQPQAGYNRIDELVATKWERMKLLPSEVCEDHVFLRRVYLDLVGLPPTGETLKAFLSDPRPSRTKRRDLIDSLIGSPDYVDHWTNKWADLLQVNSKFIGSDGAKAFRDWIRHSIDTNQPYDEFAREILTASGSNKENPPASYYKILRDPDMIMENTTHLFLAVRFNCNKCHDHPFERWTQDQYYEMAAFFAQTALKEDPASEGKKLGGSAIDGAKPLYEEVVEDPQGQMLHIRTGKEVAPAFPYDCEFECDQDASRRDRLAAWITSPDNRYFAASFVNRLWGYMTGTGLITPLDDIRAGNPPTNPELLEHLTREFVDSDFDVEHIIRLICNSRTYQLSIATHAWNAGDSINYSHAKARRLPAEVLYDTVYRVTGAVSSIPGVEPGTRAASLPDVAVQLEDGFLNNLGRPVRESACECERSDDLQLGPIMALVSGPTIGKAISDPLCALPKMAATELTEDEMVREIYLRILCREASDEEVATVLKAAEDIATDHQQMTEHLSEKEHWWEGERARLEAERLEALAVTEKAIVDRTAAIAEQRAQLERERLERIASVEEALADYGTKATQRVETYLENNSVHPNWYPLSASSLAASNGATLVPQADRSIVASGKTDKGTYTLTFKTPLRSIRGFRLEALPVEGIPGGGPGLPPNGNFVVTEIELSAKSLSDPAVESKVQLASGKADFSQNGFSPEAAFDGQKEDQGGWAVSPNGGVGHWAVFQTQSPIDYEGGVELTFVIHQYHNAAHHRLAHFRLSVTTDDGEIPLGLPEEFAAGQALDASLRTAENLPALFSYLEKSDAEGAKLRKNLADAQRVVPEDSQLVALRGKAEKLRVETAEDPKLVQLRADVETSREQLTHRRLTLAQDLSWALINSPAFLFNH</sequence>
<dbReference type="Pfam" id="PF00400">
    <property type="entry name" value="WD40"/>
    <property type="match status" value="2"/>
</dbReference>
<dbReference type="InterPro" id="IPR022655">
    <property type="entry name" value="DUF1553"/>
</dbReference>
<dbReference type="Pfam" id="PF07635">
    <property type="entry name" value="PSCyt1"/>
    <property type="match status" value="1"/>
</dbReference>
<evidence type="ECO:0000256" key="1">
    <source>
        <dbReference type="ARBA" id="ARBA00022617"/>
    </source>
</evidence>
<keyword evidence="1 5" id="KW-0349">Heme</keyword>
<name>A0A518G8L5_9BACT</name>
<reference evidence="8 9" key="1">
    <citation type="submission" date="2019-02" db="EMBL/GenBank/DDBJ databases">
        <title>Deep-cultivation of Planctomycetes and their phenomic and genomic characterization uncovers novel biology.</title>
        <authorList>
            <person name="Wiegand S."/>
            <person name="Jogler M."/>
            <person name="Boedeker C."/>
            <person name="Pinto D."/>
            <person name="Vollmers J."/>
            <person name="Rivas-Marin E."/>
            <person name="Kohn T."/>
            <person name="Peeters S.H."/>
            <person name="Heuer A."/>
            <person name="Rast P."/>
            <person name="Oberbeckmann S."/>
            <person name="Bunk B."/>
            <person name="Jeske O."/>
            <person name="Meyerdierks A."/>
            <person name="Storesund J.E."/>
            <person name="Kallscheuer N."/>
            <person name="Luecker S."/>
            <person name="Lage O.M."/>
            <person name="Pohl T."/>
            <person name="Merkel B.J."/>
            <person name="Hornburger P."/>
            <person name="Mueller R.-W."/>
            <person name="Bruemmer F."/>
            <person name="Labrenz M."/>
            <person name="Spormann A.M."/>
            <person name="Op den Camp H."/>
            <person name="Overmann J."/>
            <person name="Amann R."/>
            <person name="Jetten M.S.M."/>
            <person name="Mascher T."/>
            <person name="Medema M.H."/>
            <person name="Devos D.P."/>
            <person name="Kaster A.-K."/>
            <person name="Ovreas L."/>
            <person name="Rohde M."/>
            <person name="Galperin M.Y."/>
            <person name="Jogler C."/>
        </authorList>
    </citation>
    <scope>NUCLEOTIDE SEQUENCE [LARGE SCALE GENOMIC DNA]</scope>
    <source>
        <strain evidence="8 9">Q31a</strain>
    </source>
</reference>
<dbReference type="Pfam" id="PF07587">
    <property type="entry name" value="PSD1"/>
    <property type="match status" value="1"/>
</dbReference>
<feature type="repeat" description="WD" evidence="4">
    <location>
        <begin position="273"/>
        <end position="314"/>
    </location>
</feature>
<dbReference type="InterPro" id="IPR001680">
    <property type="entry name" value="WD40_rpt"/>
</dbReference>
<protein>
    <submittedName>
        <fullName evidence="8">WD domain, G-beta repeat</fullName>
    </submittedName>
</protein>
<evidence type="ECO:0000256" key="4">
    <source>
        <dbReference type="PROSITE-ProRule" id="PRU00221"/>
    </source>
</evidence>
<evidence type="ECO:0000256" key="6">
    <source>
        <dbReference type="SAM" id="MobiDB-lite"/>
    </source>
</evidence>
<accession>A0A518G8L5</accession>
<dbReference type="KEGG" id="ahel:Q31a_32500"/>
<evidence type="ECO:0000313" key="8">
    <source>
        <dbReference type="EMBL" id="QDV24928.1"/>
    </source>
</evidence>
<dbReference type="InterPro" id="IPR011429">
    <property type="entry name" value="Cyt_c_Planctomycete-type"/>
</dbReference>
<dbReference type="Gene3D" id="2.130.10.10">
    <property type="entry name" value="YVTN repeat-like/Quinoprotein amine dehydrogenase"/>
    <property type="match status" value="2"/>
</dbReference>
<dbReference type="RefSeq" id="WP_145079295.1">
    <property type="nucleotide sequence ID" value="NZ_CP036298.1"/>
</dbReference>
<dbReference type="Proteomes" id="UP000318017">
    <property type="component" value="Chromosome"/>
</dbReference>
<dbReference type="InterPro" id="IPR036322">
    <property type="entry name" value="WD40_repeat_dom_sf"/>
</dbReference>
<dbReference type="PANTHER" id="PTHR35889">
    <property type="entry name" value="CYCLOINULO-OLIGOSACCHARIDE FRUCTANOTRANSFERASE-RELATED"/>
    <property type="match status" value="1"/>
</dbReference>
<dbReference type="SUPFAM" id="SSF50978">
    <property type="entry name" value="WD40 repeat-like"/>
    <property type="match status" value="1"/>
</dbReference>
<dbReference type="PANTHER" id="PTHR35889:SF3">
    <property type="entry name" value="F-BOX DOMAIN-CONTAINING PROTEIN"/>
    <property type="match status" value="1"/>
</dbReference>
<dbReference type="EMBL" id="CP036298">
    <property type="protein sequence ID" value="QDV24928.1"/>
    <property type="molecule type" value="Genomic_DNA"/>
</dbReference>
<dbReference type="InterPro" id="IPR011444">
    <property type="entry name" value="DUF1549"/>
</dbReference>
<organism evidence="8 9">
    <name type="scientific">Aureliella helgolandensis</name>
    <dbReference type="NCBI Taxonomy" id="2527968"/>
    <lineage>
        <taxon>Bacteria</taxon>
        <taxon>Pseudomonadati</taxon>
        <taxon>Planctomycetota</taxon>
        <taxon>Planctomycetia</taxon>
        <taxon>Pirellulales</taxon>
        <taxon>Pirellulaceae</taxon>
        <taxon>Aureliella</taxon>
    </lineage>
</organism>
<dbReference type="SUPFAM" id="SSF46626">
    <property type="entry name" value="Cytochrome c"/>
    <property type="match status" value="1"/>
</dbReference>
<dbReference type="InterPro" id="IPR009056">
    <property type="entry name" value="Cyt_c-like_dom"/>
</dbReference>
<keyword evidence="4" id="KW-0853">WD repeat</keyword>
<proteinExistence type="predicted"/>
<dbReference type="InterPro" id="IPR015943">
    <property type="entry name" value="WD40/YVTN_repeat-like_dom_sf"/>
</dbReference>
<feature type="region of interest" description="Disordered" evidence="6">
    <location>
        <begin position="506"/>
        <end position="531"/>
    </location>
</feature>
<dbReference type="OrthoDB" id="289126at2"/>
<dbReference type="GO" id="GO:0009055">
    <property type="term" value="F:electron transfer activity"/>
    <property type="evidence" value="ECO:0007669"/>
    <property type="project" value="InterPro"/>
</dbReference>
<evidence type="ECO:0000313" key="9">
    <source>
        <dbReference type="Proteomes" id="UP000318017"/>
    </source>
</evidence>
<dbReference type="Gene3D" id="2.60.40.1080">
    <property type="match status" value="1"/>
</dbReference>
<keyword evidence="2 5" id="KW-0479">Metal-binding</keyword>
<dbReference type="GO" id="GO:0046872">
    <property type="term" value="F:metal ion binding"/>
    <property type="evidence" value="ECO:0007669"/>
    <property type="project" value="UniProtKB-KW"/>
</dbReference>
<evidence type="ECO:0000256" key="3">
    <source>
        <dbReference type="ARBA" id="ARBA00023004"/>
    </source>
</evidence>
<evidence type="ECO:0000256" key="5">
    <source>
        <dbReference type="PROSITE-ProRule" id="PRU00433"/>
    </source>
</evidence>
<dbReference type="PROSITE" id="PS50082">
    <property type="entry name" value="WD_REPEATS_2"/>
    <property type="match status" value="1"/>
</dbReference>
<dbReference type="Pfam" id="PF07583">
    <property type="entry name" value="PSCyt2"/>
    <property type="match status" value="1"/>
</dbReference>
<dbReference type="SMART" id="SM00320">
    <property type="entry name" value="WD40"/>
    <property type="match status" value="6"/>
</dbReference>